<evidence type="ECO:0000256" key="2">
    <source>
        <dbReference type="ARBA" id="ARBA00022801"/>
    </source>
</evidence>
<dbReference type="PANTHER" id="PTHR31793:SF27">
    <property type="entry name" value="NOVEL THIOESTERASE SUPERFAMILY DOMAIN AND SAPOSIN A-TYPE DOMAIN CONTAINING PROTEIN (0610012H03RIK)"/>
    <property type="match status" value="1"/>
</dbReference>
<dbReference type="CDD" id="cd00586">
    <property type="entry name" value="4HBT"/>
    <property type="match status" value="1"/>
</dbReference>
<comment type="caution">
    <text evidence="3">The sequence shown here is derived from an EMBL/GenBank/DDBJ whole genome shotgun (WGS) entry which is preliminary data.</text>
</comment>
<dbReference type="PANTHER" id="PTHR31793">
    <property type="entry name" value="4-HYDROXYBENZOYL-COA THIOESTERASE FAMILY MEMBER"/>
    <property type="match status" value="1"/>
</dbReference>
<dbReference type="GO" id="GO:0047617">
    <property type="term" value="F:fatty acyl-CoA hydrolase activity"/>
    <property type="evidence" value="ECO:0007669"/>
    <property type="project" value="TreeGrafter"/>
</dbReference>
<sequence>MQLRSRYSETDKMGVVYHSRYLEYFEVIRTEFIREAGLSYAEMEERGVMLPVANVEIRFRRPILYDELMNGRLMVFDEPAVRLVTYYDIRPAGSHQSSVTGKVELVFVDAATRRPVRAPEFFKKKMQSYAGMA</sequence>
<dbReference type="InterPro" id="IPR006684">
    <property type="entry name" value="YbgC/YbaW"/>
</dbReference>
<accession>A0A8J7USF2</accession>
<protein>
    <submittedName>
        <fullName evidence="3">Acyl-CoA thioesterase</fullName>
    </submittedName>
</protein>
<dbReference type="InterPro" id="IPR029069">
    <property type="entry name" value="HotDog_dom_sf"/>
</dbReference>
<evidence type="ECO:0000313" key="4">
    <source>
        <dbReference type="Proteomes" id="UP000673975"/>
    </source>
</evidence>
<comment type="similarity">
    <text evidence="1">Belongs to the 4-hydroxybenzoyl-CoA thioesterase family.</text>
</comment>
<dbReference type="Gene3D" id="3.10.129.10">
    <property type="entry name" value="Hotdog Thioesterase"/>
    <property type="match status" value="1"/>
</dbReference>
<dbReference type="Pfam" id="PF13279">
    <property type="entry name" value="4HBT_2"/>
    <property type="match status" value="1"/>
</dbReference>
<dbReference type="Proteomes" id="UP000673975">
    <property type="component" value="Unassembled WGS sequence"/>
</dbReference>
<dbReference type="PIRSF" id="PIRSF003230">
    <property type="entry name" value="YbgC"/>
    <property type="match status" value="1"/>
</dbReference>
<dbReference type="InterPro" id="IPR050563">
    <property type="entry name" value="4-hydroxybenzoyl-CoA_TE"/>
</dbReference>
<dbReference type="SUPFAM" id="SSF54637">
    <property type="entry name" value="Thioesterase/thiol ester dehydrase-isomerase"/>
    <property type="match status" value="1"/>
</dbReference>
<dbReference type="AlphaFoldDB" id="A0A8J7USF2"/>
<evidence type="ECO:0000256" key="1">
    <source>
        <dbReference type="ARBA" id="ARBA00005953"/>
    </source>
</evidence>
<gene>
    <name evidence="3" type="ORF">NATSA_02275</name>
</gene>
<dbReference type="EMBL" id="JAFIDN010000001">
    <property type="protein sequence ID" value="MBP3191481.1"/>
    <property type="molecule type" value="Genomic_DNA"/>
</dbReference>
<reference evidence="3" key="1">
    <citation type="submission" date="2021-02" db="EMBL/GenBank/DDBJ databases">
        <title>Natronogracilivirga saccharolytica gen. nov. sp. nov. a new anaerobic, haloalkiliphilic carbohydrate-fermenting bacterium from soda lake and proposing of Cyclonatronumiaceae fam. nov. in the phylum Balneolaeota.</title>
        <authorList>
            <person name="Zhilina T.N."/>
            <person name="Sorokin D.Y."/>
            <person name="Zavarzina D.G."/>
            <person name="Toshchakov S.V."/>
            <person name="Kublanov I.V."/>
        </authorList>
    </citation>
    <scope>NUCLEOTIDE SEQUENCE</scope>
    <source>
        <strain evidence="3">Z-1702</strain>
    </source>
</reference>
<keyword evidence="4" id="KW-1185">Reference proteome</keyword>
<keyword evidence="2" id="KW-0378">Hydrolase</keyword>
<dbReference type="NCBIfam" id="TIGR00051">
    <property type="entry name" value="YbgC/FadM family acyl-CoA thioesterase"/>
    <property type="match status" value="1"/>
</dbReference>
<name>A0A8J7USF2_9BACT</name>
<proteinExistence type="inferred from homology"/>
<evidence type="ECO:0000313" key="3">
    <source>
        <dbReference type="EMBL" id="MBP3191481.1"/>
    </source>
</evidence>
<organism evidence="3 4">
    <name type="scientific">Natronogracilivirga saccharolytica</name>
    <dbReference type="NCBI Taxonomy" id="2812953"/>
    <lineage>
        <taxon>Bacteria</taxon>
        <taxon>Pseudomonadati</taxon>
        <taxon>Balneolota</taxon>
        <taxon>Balneolia</taxon>
        <taxon>Balneolales</taxon>
        <taxon>Cyclonatronaceae</taxon>
        <taxon>Natronogracilivirga</taxon>
    </lineage>
</organism>